<proteinExistence type="predicted"/>
<organism evidence="2 3">
    <name type="scientific">Abeliophyllum distichum</name>
    <dbReference type="NCBI Taxonomy" id="126358"/>
    <lineage>
        <taxon>Eukaryota</taxon>
        <taxon>Viridiplantae</taxon>
        <taxon>Streptophyta</taxon>
        <taxon>Embryophyta</taxon>
        <taxon>Tracheophyta</taxon>
        <taxon>Spermatophyta</taxon>
        <taxon>Magnoliopsida</taxon>
        <taxon>eudicotyledons</taxon>
        <taxon>Gunneridae</taxon>
        <taxon>Pentapetalae</taxon>
        <taxon>asterids</taxon>
        <taxon>lamiids</taxon>
        <taxon>Lamiales</taxon>
        <taxon>Oleaceae</taxon>
        <taxon>Forsythieae</taxon>
        <taxon>Abeliophyllum</taxon>
    </lineage>
</organism>
<dbReference type="AlphaFoldDB" id="A0ABD1RQA3"/>
<evidence type="ECO:0000313" key="2">
    <source>
        <dbReference type="EMBL" id="KAL2490336.1"/>
    </source>
</evidence>
<evidence type="ECO:0000313" key="3">
    <source>
        <dbReference type="Proteomes" id="UP001604336"/>
    </source>
</evidence>
<feature type="compositionally biased region" description="Pro residues" evidence="1">
    <location>
        <begin position="140"/>
        <end position="201"/>
    </location>
</feature>
<sequence length="223" mass="24414">MTCLGIRDVGVTCLVAVDVEKVTSLNFVFAQRFSSALRIPLPPTRFMLQDEFNIQTRTHGDSVNVCAQGFMFCLQQLACIFSIIALLVGSEDIEEASQLLNCLSDMTQHKTEMDKRDGKFGAPLVMEVPPVQQMSHIDQPMPPQVGYPPPPPYGQPPGFPPPPPVYGPPRGYPPPPPMYGQPPGCPSPPQPHPHGYPPATYPPQGYGYPPANYPAHPPPDYSR</sequence>
<comment type="caution">
    <text evidence="2">The sequence shown here is derived from an EMBL/GenBank/DDBJ whole genome shotgun (WGS) entry which is preliminary data.</text>
</comment>
<gene>
    <name evidence="2" type="ORF">Adt_25964</name>
</gene>
<dbReference type="EMBL" id="JBFOLK010000008">
    <property type="protein sequence ID" value="KAL2490336.1"/>
    <property type="molecule type" value="Genomic_DNA"/>
</dbReference>
<reference evidence="3" key="1">
    <citation type="submission" date="2024-07" db="EMBL/GenBank/DDBJ databases">
        <title>Two chromosome-level genome assemblies of Korean endemic species Abeliophyllum distichum and Forsythia ovata (Oleaceae).</title>
        <authorList>
            <person name="Jang H."/>
        </authorList>
    </citation>
    <scope>NUCLEOTIDE SEQUENCE [LARGE SCALE GENOMIC DNA]</scope>
</reference>
<feature type="compositionally biased region" description="Pro residues" evidence="1">
    <location>
        <begin position="211"/>
        <end position="223"/>
    </location>
</feature>
<dbReference type="Proteomes" id="UP001604336">
    <property type="component" value="Unassembled WGS sequence"/>
</dbReference>
<feature type="region of interest" description="Disordered" evidence="1">
    <location>
        <begin position="135"/>
        <end position="223"/>
    </location>
</feature>
<dbReference type="PRINTS" id="PR01217">
    <property type="entry name" value="PRICHEXTENSN"/>
</dbReference>
<keyword evidence="3" id="KW-1185">Reference proteome</keyword>
<dbReference type="PANTHER" id="PTHR31152">
    <property type="entry name" value="PLAC8 FAMILY PROTEIN"/>
    <property type="match status" value="1"/>
</dbReference>
<evidence type="ECO:0000256" key="1">
    <source>
        <dbReference type="SAM" id="MobiDB-lite"/>
    </source>
</evidence>
<protein>
    <submittedName>
        <fullName evidence="2">PLAC8 family protein</fullName>
    </submittedName>
</protein>
<name>A0ABD1RQA3_9LAMI</name>
<dbReference type="PANTHER" id="PTHR31152:SF1">
    <property type="entry name" value="PLAC8 FAMILY PROTEIN"/>
    <property type="match status" value="1"/>
</dbReference>
<accession>A0ABD1RQA3</accession>